<name>A0A2M7INY0_9BACT</name>
<evidence type="ECO:0000259" key="2">
    <source>
        <dbReference type="Pfam" id="PF03703"/>
    </source>
</evidence>
<feature type="domain" description="YdbS-like PH" evidence="2">
    <location>
        <begin position="93"/>
        <end position="167"/>
    </location>
</feature>
<evidence type="ECO:0000256" key="1">
    <source>
        <dbReference type="SAM" id="Phobius"/>
    </source>
</evidence>
<keyword evidence="1" id="KW-0812">Transmembrane</keyword>
<dbReference type="Proteomes" id="UP000230837">
    <property type="component" value="Unassembled WGS sequence"/>
</dbReference>
<comment type="caution">
    <text evidence="3">The sequence shown here is derived from an EMBL/GenBank/DDBJ whole genome shotgun (WGS) entry which is preliminary data.</text>
</comment>
<evidence type="ECO:0000313" key="3">
    <source>
        <dbReference type="EMBL" id="PIW97046.1"/>
    </source>
</evidence>
<reference evidence="4" key="1">
    <citation type="submission" date="2017-09" db="EMBL/GenBank/DDBJ databases">
        <title>Depth-based differentiation of microbial function through sediment-hosted aquifers and enrichment of novel symbionts in the deep terrestrial subsurface.</title>
        <authorList>
            <person name="Probst A.J."/>
            <person name="Ladd B."/>
            <person name="Jarett J.K."/>
            <person name="Geller-Mcgrath D.E."/>
            <person name="Sieber C.M.K."/>
            <person name="Emerson J.B."/>
            <person name="Anantharaman K."/>
            <person name="Thomas B.C."/>
            <person name="Malmstrom R."/>
            <person name="Stieglmeier M."/>
            <person name="Klingl A."/>
            <person name="Woyke T."/>
            <person name="Ryan C.M."/>
            <person name="Banfield J.F."/>
        </authorList>
    </citation>
    <scope>NUCLEOTIDE SEQUENCE [LARGE SCALE GENOMIC DNA]</scope>
</reference>
<keyword evidence="1" id="KW-0472">Membrane</keyword>
<dbReference type="PANTHER" id="PTHR37938:SF1">
    <property type="entry name" value="BLL0215 PROTEIN"/>
    <property type="match status" value="1"/>
</dbReference>
<dbReference type="PANTHER" id="PTHR37938">
    <property type="entry name" value="BLL0215 PROTEIN"/>
    <property type="match status" value="1"/>
</dbReference>
<protein>
    <recommendedName>
        <fullName evidence="2">YdbS-like PH domain-containing protein</fullName>
    </recommendedName>
</protein>
<feature type="transmembrane region" description="Helical" evidence="1">
    <location>
        <begin position="21"/>
        <end position="45"/>
    </location>
</feature>
<organism evidence="3 4">
    <name type="scientific">Candidatus Kaiserbacteria bacterium CG_4_8_14_3_um_filter_38_9</name>
    <dbReference type="NCBI Taxonomy" id="1974599"/>
    <lineage>
        <taxon>Bacteria</taxon>
        <taxon>Candidatus Kaiseribacteriota</taxon>
    </lineage>
</organism>
<accession>A0A2M7INY0</accession>
<dbReference type="InterPro" id="IPR005182">
    <property type="entry name" value="YdbS-like_PH"/>
</dbReference>
<dbReference type="Pfam" id="PF03703">
    <property type="entry name" value="bPH_2"/>
    <property type="match status" value="1"/>
</dbReference>
<dbReference type="EMBL" id="PFHR01000095">
    <property type="protein sequence ID" value="PIW97046.1"/>
    <property type="molecule type" value="Genomic_DNA"/>
</dbReference>
<sequence>MLYDKIELENEETIITTARKHWFIIYMELALVILFALLPLFFIMFLLATPLPENWRELFLTNSSFIIFSLALWLLLSSLAAMTVWTNYFLDLWVVTDRRIIVIEQDGFFNRKVGNFRLERLQDIQITISGIIPTLLDFGTITAQTASANSNNFESQFLPHPRELQAIIQTAMDSRLKTIYSETAGLTE</sequence>
<feature type="transmembrane region" description="Helical" evidence="1">
    <location>
        <begin position="65"/>
        <end position="90"/>
    </location>
</feature>
<proteinExistence type="predicted"/>
<dbReference type="AlphaFoldDB" id="A0A2M7INY0"/>
<gene>
    <name evidence="3" type="ORF">COZ82_01720</name>
</gene>
<keyword evidence="1" id="KW-1133">Transmembrane helix</keyword>
<evidence type="ECO:0000313" key="4">
    <source>
        <dbReference type="Proteomes" id="UP000230837"/>
    </source>
</evidence>